<accession>A0ACB9NAJ4</accession>
<sequence length="160" mass="17239">MSQEAKPKGFSGEHHHHPPPQQYPPPQYGTFQGASTYPPPPGYQHAMGFPHPVPPPGATDASAPPPPYYAHGYQAVPGYAIAEGRPVGEHRLPCCGLGCGWCLFILGFFLGAIPWYVGAIIMLCSRIDHREKPGYIACIIAAVIATIAIILGVTRAEDKW</sequence>
<dbReference type="EMBL" id="CM039432">
    <property type="protein sequence ID" value="KAI4333415.1"/>
    <property type="molecule type" value="Genomic_DNA"/>
</dbReference>
<reference evidence="1 2" key="1">
    <citation type="journal article" date="2022" name="DNA Res.">
        <title>Chromosomal-level genome assembly of the orchid tree Bauhinia variegata (Leguminosae; Cercidoideae) supports the allotetraploid origin hypothesis of Bauhinia.</title>
        <authorList>
            <person name="Zhong Y."/>
            <person name="Chen Y."/>
            <person name="Zheng D."/>
            <person name="Pang J."/>
            <person name="Liu Y."/>
            <person name="Luo S."/>
            <person name="Meng S."/>
            <person name="Qian L."/>
            <person name="Wei D."/>
            <person name="Dai S."/>
            <person name="Zhou R."/>
        </authorList>
    </citation>
    <scope>NUCLEOTIDE SEQUENCE [LARGE SCALE GENOMIC DNA]</scope>
    <source>
        <strain evidence="1">BV-YZ2020</strain>
    </source>
</reference>
<keyword evidence="2" id="KW-1185">Reference proteome</keyword>
<dbReference type="Proteomes" id="UP000828941">
    <property type="component" value="Chromosome 7"/>
</dbReference>
<evidence type="ECO:0000313" key="1">
    <source>
        <dbReference type="EMBL" id="KAI4333415.1"/>
    </source>
</evidence>
<gene>
    <name evidence="1" type="ORF">L6164_018235</name>
</gene>
<comment type="caution">
    <text evidence="1">The sequence shown here is derived from an EMBL/GenBank/DDBJ whole genome shotgun (WGS) entry which is preliminary data.</text>
</comment>
<evidence type="ECO:0000313" key="2">
    <source>
        <dbReference type="Proteomes" id="UP000828941"/>
    </source>
</evidence>
<proteinExistence type="predicted"/>
<name>A0ACB9NAJ4_BAUVA</name>
<protein>
    <submittedName>
        <fullName evidence="1">Uncharacterized protein</fullName>
    </submittedName>
</protein>
<organism evidence="1 2">
    <name type="scientific">Bauhinia variegata</name>
    <name type="common">Purple orchid tree</name>
    <name type="synonym">Phanera variegata</name>
    <dbReference type="NCBI Taxonomy" id="167791"/>
    <lineage>
        <taxon>Eukaryota</taxon>
        <taxon>Viridiplantae</taxon>
        <taxon>Streptophyta</taxon>
        <taxon>Embryophyta</taxon>
        <taxon>Tracheophyta</taxon>
        <taxon>Spermatophyta</taxon>
        <taxon>Magnoliopsida</taxon>
        <taxon>eudicotyledons</taxon>
        <taxon>Gunneridae</taxon>
        <taxon>Pentapetalae</taxon>
        <taxon>rosids</taxon>
        <taxon>fabids</taxon>
        <taxon>Fabales</taxon>
        <taxon>Fabaceae</taxon>
        <taxon>Cercidoideae</taxon>
        <taxon>Cercideae</taxon>
        <taxon>Bauhiniinae</taxon>
        <taxon>Bauhinia</taxon>
    </lineage>
</organism>